<evidence type="ECO:0000313" key="3">
    <source>
        <dbReference type="Proteomes" id="UP000242502"/>
    </source>
</evidence>
<dbReference type="InterPro" id="IPR008490">
    <property type="entry name" value="Transposase_InsH_N"/>
</dbReference>
<name>A0A1D2QPW0_9GAMM</name>
<organism evidence="2 3">
    <name type="scientific">Candidatus Endobugula sertula</name>
    <name type="common">Bugula neritina bacterial symbiont</name>
    <dbReference type="NCBI Taxonomy" id="62101"/>
    <lineage>
        <taxon>Bacteria</taxon>
        <taxon>Pseudomonadati</taxon>
        <taxon>Pseudomonadota</taxon>
        <taxon>Gammaproteobacteria</taxon>
        <taxon>Cellvibrionales</taxon>
        <taxon>Cellvibrionaceae</taxon>
        <taxon>Candidatus Endobugula</taxon>
    </lineage>
</organism>
<comment type="caution">
    <text evidence="2">The sequence shown here is derived from an EMBL/GenBank/DDBJ whole genome shotgun (WGS) entry which is preliminary data.</text>
</comment>
<reference evidence="2 3" key="1">
    <citation type="journal article" date="2016" name="Appl. Environ. Microbiol.">
        <title>Lack of Overt Genome Reduction in the Bryostatin-Producing Bryozoan Symbiont "Candidatus Endobugula sertula".</title>
        <authorList>
            <person name="Miller I.J."/>
            <person name="Vanee N."/>
            <person name="Fong S.S."/>
            <person name="Lim-Fong G.E."/>
            <person name="Kwan J.C."/>
        </authorList>
    </citation>
    <scope>NUCLEOTIDE SEQUENCE [LARGE SCALE GENOMIC DNA]</scope>
    <source>
        <strain evidence="2">AB1-4</strain>
    </source>
</reference>
<evidence type="ECO:0000259" key="1">
    <source>
        <dbReference type="Pfam" id="PF05598"/>
    </source>
</evidence>
<proteinExistence type="predicted"/>
<feature type="domain" description="Transposase InsH N-terminal" evidence="1">
    <location>
        <begin position="2"/>
        <end position="35"/>
    </location>
</feature>
<gene>
    <name evidence="2" type="ORF">AB835_07840</name>
</gene>
<sequence length="63" mass="7348">MERYFQENIAGQWFCGLALGENIPDHSDFDRFCQRLGSSRLMDIFSLVRDSLKGMGLIREVFM</sequence>
<dbReference type="STRING" id="62101.AB835_07840"/>
<protein>
    <recommendedName>
        <fullName evidence="1">Transposase InsH N-terminal domain-containing protein</fullName>
    </recommendedName>
</protein>
<dbReference type="Pfam" id="PF05598">
    <property type="entry name" value="DUF772"/>
    <property type="match status" value="1"/>
</dbReference>
<accession>A0A1D2QPW0</accession>
<dbReference type="Proteomes" id="UP000242502">
    <property type="component" value="Unassembled WGS sequence"/>
</dbReference>
<evidence type="ECO:0000313" key="2">
    <source>
        <dbReference type="EMBL" id="ODS23617.1"/>
    </source>
</evidence>
<dbReference type="AlphaFoldDB" id="A0A1D2QPW0"/>
<dbReference type="EMBL" id="MDLC01000024">
    <property type="protein sequence ID" value="ODS23617.1"/>
    <property type="molecule type" value="Genomic_DNA"/>
</dbReference>